<comment type="caution">
    <text evidence="13">The sequence shown here is derived from an EMBL/GenBank/DDBJ whole genome shotgun (WGS) entry which is preliminary data.</text>
</comment>
<evidence type="ECO:0000256" key="6">
    <source>
        <dbReference type="ARBA" id="ARBA00023136"/>
    </source>
</evidence>
<comment type="subcellular location">
    <subcellularLocation>
        <location evidence="1">Membrane</location>
        <topology evidence="1">Multi-pass membrane protein</topology>
    </subcellularLocation>
</comment>
<feature type="transmembrane region" description="Helical" evidence="8">
    <location>
        <begin position="666"/>
        <end position="699"/>
    </location>
</feature>
<dbReference type="Pfam" id="PF13967">
    <property type="entry name" value="RSN1_TM"/>
    <property type="match status" value="1"/>
</dbReference>
<dbReference type="Pfam" id="PF12621">
    <property type="entry name" value="PHM7_ext"/>
    <property type="match status" value="1"/>
</dbReference>
<dbReference type="AlphaFoldDB" id="A0A4Z1PP71"/>
<organism evidence="13 14">
    <name type="scientific">Venturia nashicola</name>
    <dbReference type="NCBI Taxonomy" id="86259"/>
    <lineage>
        <taxon>Eukaryota</taxon>
        <taxon>Fungi</taxon>
        <taxon>Dikarya</taxon>
        <taxon>Ascomycota</taxon>
        <taxon>Pezizomycotina</taxon>
        <taxon>Dothideomycetes</taxon>
        <taxon>Pleosporomycetidae</taxon>
        <taxon>Venturiales</taxon>
        <taxon>Venturiaceae</taxon>
        <taxon>Venturia</taxon>
    </lineage>
</organism>
<keyword evidence="14" id="KW-1185">Reference proteome</keyword>
<feature type="domain" description="10TM putative phosphate transporter extracellular tail" evidence="10">
    <location>
        <begin position="957"/>
        <end position="1024"/>
    </location>
</feature>
<evidence type="ECO:0000256" key="7">
    <source>
        <dbReference type="SAM" id="MobiDB-lite"/>
    </source>
</evidence>
<feature type="transmembrane region" description="Helical" evidence="8">
    <location>
        <begin position="104"/>
        <end position="127"/>
    </location>
</feature>
<feature type="domain" description="CSC1/OSCA1-like N-terminal transmembrane" evidence="11">
    <location>
        <begin position="26"/>
        <end position="187"/>
    </location>
</feature>
<evidence type="ECO:0000259" key="12">
    <source>
        <dbReference type="Pfam" id="PF14703"/>
    </source>
</evidence>
<evidence type="ECO:0000259" key="11">
    <source>
        <dbReference type="Pfam" id="PF13967"/>
    </source>
</evidence>
<evidence type="ECO:0000256" key="4">
    <source>
        <dbReference type="ARBA" id="ARBA00022692"/>
    </source>
</evidence>
<feature type="region of interest" description="Disordered" evidence="7">
    <location>
        <begin position="287"/>
        <end position="314"/>
    </location>
</feature>
<proteinExistence type="inferred from homology"/>
<evidence type="ECO:0000256" key="8">
    <source>
        <dbReference type="SAM" id="Phobius"/>
    </source>
</evidence>
<dbReference type="GO" id="GO:0005227">
    <property type="term" value="F:calcium-activated cation channel activity"/>
    <property type="evidence" value="ECO:0007669"/>
    <property type="project" value="InterPro"/>
</dbReference>
<feature type="domain" description="CSC1/OSCA1-like 7TM region" evidence="9">
    <location>
        <begin position="469"/>
        <end position="741"/>
    </location>
</feature>
<keyword evidence="4 8" id="KW-0812">Transmembrane</keyword>
<dbReference type="Proteomes" id="UP000298493">
    <property type="component" value="Unassembled WGS sequence"/>
</dbReference>
<dbReference type="InterPro" id="IPR022257">
    <property type="entry name" value="PHM7_ext"/>
</dbReference>
<evidence type="ECO:0000259" key="10">
    <source>
        <dbReference type="Pfam" id="PF12621"/>
    </source>
</evidence>
<protein>
    <submittedName>
        <fullName evidence="13">DUF221-domain-containing protein</fullName>
    </submittedName>
</protein>
<feature type="region of interest" description="Disordered" evidence="7">
    <location>
        <begin position="809"/>
        <end position="828"/>
    </location>
</feature>
<dbReference type="InterPro" id="IPR032880">
    <property type="entry name" value="CSC1/OSCA1-like_N"/>
</dbReference>
<feature type="domain" description="CSC1/OSCA1-like cytosolic" evidence="12">
    <location>
        <begin position="211"/>
        <end position="455"/>
    </location>
</feature>
<dbReference type="Pfam" id="PF02714">
    <property type="entry name" value="RSN1_7TM"/>
    <property type="match status" value="1"/>
</dbReference>
<evidence type="ECO:0000256" key="1">
    <source>
        <dbReference type="ARBA" id="ARBA00004141"/>
    </source>
</evidence>
<feature type="transmembrane region" description="Helical" evidence="8">
    <location>
        <begin position="469"/>
        <end position="494"/>
    </location>
</feature>
<evidence type="ECO:0000256" key="3">
    <source>
        <dbReference type="ARBA" id="ARBA00022448"/>
    </source>
</evidence>
<feature type="compositionally biased region" description="Basic and acidic residues" evidence="7">
    <location>
        <begin position="839"/>
        <end position="850"/>
    </location>
</feature>
<feature type="transmembrane region" description="Helical" evidence="8">
    <location>
        <begin position="610"/>
        <end position="627"/>
    </location>
</feature>
<evidence type="ECO:0000256" key="5">
    <source>
        <dbReference type="ARBA" id="ARBA00022989"/>
    </source>
</evidence>
<evidence type="ECO:0000259" key="9">
    <source>
        <dbReference type="Pfam" id="PF02714"/>
    </source>
</evidence>
<dbReference type="EMBL" id="SNSC02000005">
    <property type="protein sequence ID" value="TID24432.1"/>
    <property type="molecule type" value="Genomic_DNA"/>
</dbReference>
<accession>A0A4Z1PP71</accession>
<dbReference type="Pfam" id="PF14703">
    <property type="entry name" value="PHM7_cyt"/>
    <property type="match status" value="1"/>
</dbReference>
<gene>
    <name evidence="13" type="ORF">E6O75_ATG02797</name>
</gene>
<comment type="similarity">
    <text evidence="2">Belongs to the CSC1 (TC 1.A.17) family.</text>
</comment>
<name>A0A4Z1PP71_9PEZI</name>
<keyword evidence="5 8" id="KW-1133">Transmembrane helix</keyword>
<evidence type="ECO:0000256" key="2">
    <source>
        <dbReference type="ARBA" id="ARBA00007779"/>
    </source>
</evidence>
<feature type="transmembrane region" description="Helical" evidence="8">
    <location>
        <begin position="751"/>
        <end position="773"/>
    </location>
</feature>
<dbReference type="OrthoDB" id="1076608at2759"/>
<feature type="transmembrane region" description="Helical" evidence="8">
    <location>
        <begin position="514"/>
        <end position="540"/>
    </location>
</feature>
<dbReference type="InterPro" id="IPR003864">
    <property type="entry name" value="CSC1/OSCA1-like_7TM"/>
</dbReference>
<keyword evidence="3" id="KW-0813">Transport</keyword>
<reference evidence="13 14" key="1">
    <citation type="submission" date="2019-04" db="EMBL/GenBank/DDBJ databases">
        <title>High contiguity whole genome sequence and gene annotation resource for two Venturia nashicola isolates.</title>
        <authorList>
            <person name="Prokchorchik M."/>
            <person name="Won K."/>
            <person name="Lee Y."/>
            <person name="Choi E.D."/>
            <person name="Segonzac C."/>
            <person name="Sohn K.H."/>
        </authorList>
    </citation>
    <scope>NUCLEOTIDE SEQUENCE [LARGE SCALE GENOMIC DNA]</scope>
    <source>
        <strain evidence="13 14">PRI2</strain>
    </source>
</reference>
<feature type="transmembrane region" description="Helical" evidence="8">
    <location>
        <begin position="26"/>
        <end position="47"/>
    </location>
</feature>
<dbReference type="InterPro" id="IPR045122">
    <property type="entry name" value="Csc1-like"/>
</dbReference>
<feature type="transmembrane region" description="Helical" evidence="8">
    <location>
        <begin position="561"/>
        <end position="586"/>
    </location>
</feature>
<evidence type="ECO:0000313" key="13">
    <source>
        <dbReference type="EMBL" id="TID24432.1"/>
    </source>
</evidence>
<sequence>MVNTTDIFGGQTGAALGKQGTTVQTFAISLAAGAVLFLVQFTFFLLARNYLWAKRIYQPRSFLIPLKSRIKPPPSNPFRWIYTVFKIKEDPEVLYKAGMDAYFFLRYLSMNLKIFTPALCLILPILLPLNYHGGVGGQTINGVHYDVKGLDTLAWGNVSPDNTNRYWAHCILAIILIVWVCYVFHQELMHYVIKRQEYLTSSGHRLKASSTTVLVTDIPKEMCTTEALDELYGDFPGGVRRIWLNRDFGHLLEKDVERRENEVHLERAETNMLRKIAKRNRKLQKAGKRESSATITGGGCELSETEMKSSEQATVSPALIEEIRTMSAKEACERCLQYDQDTKATWTHYLGPGQRPRMWICDTKHTWAWHIPIFFRFFSTKVDTIYYCRRELARLNDEVESAGQTFDTYKKNGSAFIQFNTQKAAHLACQAVADVNPRKMTSRSVEISPADINWASLSLTWKARYVHRVVFFFLFLVAILVFGIISFITGSLSSASTFGDSITWLSWIGKLPPWLLSFVQGTLPPVIQVILLSGPLPIVLRSMTNKTRGALTESEGERSLQLWYFIFLLIELFIIPTLSSGLLATIQDLIQSPGNVTTILAKNLPTASNYYFSFLIVQALSISASSITQTIRLFNFYVLGGTNTPDSVFAKLSFTNRTRIGSNIPWYTTFAVIGLAYSVIAPLILVFMIITFSLFWTVIKNNILYVIRTGDVDGGGLFFPSAINQTFTGLYFLEICLLGLFFLVRDENGKVALQAQGIIMAIVLMLTICYQIWLNLNFHALYQYAPIRLEVEVGRRQREAEEAERLIAEKNEAIAQSDGDTSDTTSRPTTAELNASWQEGDKAAAEEPSSKRPAAARMASKQSLRRPRSTTLTEEIQRRKDAAEAKRILVKINRPLDESHLASMEARLSRAQHSAGHIGHSLLPRKQDIEKQMYNDPISKIIMQHNDEIEDLDADDRDLLISVAFTHPILREPPPAVWIPNDDLGVSDDEVRRTRAMWPGVGIENRGAFFNQKLKVEVDKPPPDMSEFALIMAEL</sequence>
<feature type="transmembrane region" description="Helical" evidence="8">
    <location>
        <begin position="166"/>
        <end position="185"/>
    </location>
</feature>
<keyword evidence="6 8" id="KW-0472">Membrane</keyword>
<dbReference type="InterPro" id="IPR027815">
    <property type="entry name" value="CSC1/OSCA1-like_cyt"/>
</dbReference>
<dbReference type="PANTHER" id="PTHR13018:SF20">
    <property type="entry name" value="SPORULATION-SPECIFIC PROTEIN 75"/>
    <property type="match status" value="1"/>
</dbReference>
<feature type="transmembrane region" description="Helical" evidence="8">
    <location>
        <begin position="719"/>
        <end position="744"/>
    </location>
</feature>
<dbReference type="PANTHER" id="PTHR13018">
    <property type="entry name" value="PROBABLE MEMBRANE PROTEIN DUF221-RELATED"/>
    <property type="match status" value="1"/>
</dbReference>
<evidence type="ECO:0000313" key="14">
    <source>
        <dbReference type="Proteomes" id="UP000298493"/>
    </source>
</evidence>
<feature type="compositionally biased region" description="Polar residues" evidence="7">
    <location>
        <begin position="818"/>
        <end position="828"/>
    </location>
</feature>
<dbReference type="GO" id="GO:0005886">
    <property type="term" value="C:plasma membrane"/>
    <property type="evidence" value="ECO:0007669"/>
    <property type="project" value="TreeGrafter"/>
</dbReference>
<feature type="region of interest" description="Disordered" evidence="7">
    <location>
        <begin position="835"/>
        <end position="880"/>
    </location>
</feature>